<sequence length="210" mass="23007">MRMGMKRRRKKIWFIILPLIIASMYFTALRLEPSFVALARAEANKIINSAVNEQIADTFSVYTSDMLYTKTDDAFISDTAAINTLKADIINGLYDRLAENGGKIIKIPLGSASGLYLLNGLGPDIPVKISPARSVSADFEDSFESAGINFVKHTLYLTISVDVNYRGFALNEHETVTARIPVTESVKSGSVPDYYGSMGFIGGNNSDADF</sequence>
<dbReference type="AlphaFoldDB" id="A0A9D1H182"/>
<dbReference type="InterPro" id="IPR014197">
    <property type="entry name" value="Sporulation_prot_YunB"/>
</dbReference>
<dbReference type="EMBL" id="DVLU01000016">
    <property type="protein sequence ID" value="HIT84655.1"/>
    <property type="molecule type" value="Genomic_DNA"/>
</dbReference>
<evidence type="ECO:0008006" key="3">
    <source>
        <dbReference type="Google" id="ProtNLM"/>
    </source>
</evidence>
<proteinExistence type="predicted"/>
<evidence type="ECO:0000313" key="2">
    <source>
        <dbReference type="Proteomes" id="UP000824165"/>
    </source>
</evidence>
<evidence type="ECO:0000313" key="1">
    <source>
        <dbReference type="EMBL" id="HIT84655.1"/>
    </source>
</evidence>
<comment type="caution">
    <text evidence="1">The sequence shown here is derived from an EMBL/GenBank/DDBJ whole genome shotgun (WGS) entry which is preliminary data.</text>
</comment>
<accession>A0A9D1H182</accession>
<reference evidence="1" key="2">
    <citation type="journal article" date="2021" name="PeerJ">
        <title>Extensive microbial diversity within the chicken gut microbiome revealed by metagenomics and culture.</title>
        <authorList>
            <person name="Gilroy R."/>
            <person name="Ravi A."/>
            <person name="Getino M."/>
            <person name="Pursley I."/>
            <person name="Horton D.L."/>
            <person name="Alikhan N.F."/>
            <person name="Baker D."/>
            <person name="Gharbi K."/>
            <person name="Hall N."/>
            <person name="Watson M."/>
            <person name="Adriaenssens E.M."/>
            <person name="Foster-Nyarko E."/>
            <person name="Jarju S."/>
            <person name="Secka A."/>
            <person name="Antonio M."/>
            <person name="Oren A."/>
            <person name="Chaudhuri R.R."/>
            <person name="La Ragione R."/>
            <person name="Hildebrand F."/>
            <person name="Pallen M.J."/>
        </authorList>
    </citation>
    <scope>NUCLEOTIDE SEQUENCE</scope>
    <source>
        <strain evidence="1">CHK181-108</strain>
    </source>
</reference>
<dbReference type="Proteomes" id="UP000824165">
    <property type="component" value="Unassembled WGS sequence"/>
</dbReference>
<protein>
    <recommendedName>
        <fullName evidence="3">Sporulation protein YunB</fullName>
    </recommendedName>
</protein>
<gene>
    <name evidence="1" type="ORF">IAA60_01990</name>
</gene>
<dbReference type="Pfam" id="PF09560">
    <property type="entry name" value="Spore_YunB"/>
    <property type="match status" value="1"/>
</dbReference>
<name>A0A9D1H182_9FIRM</name>
<reference evidence="1" key="1">
    <citation type="submission" date="2020-10" db="EMBL/GenBank/DDBJ databases">
        <authorList>
            <person name="Gilroy R."/>
        </authorList>
    </citation>
    <scope>NUCLEOTIDE SEQUENCE</scope>
    <source>
        <strain evidence="1">CHK181-108</strain>
    </source>
</reference>
<organism evidence="1 2">
    <name type="scientific">Candidatus Ornithomonoglobus intestinigallinarum</name>
    <dbReference type="NCBI Taxonomy" id="2840894"/>
    <lineage>
        <taxon>Bacteria</taxon>
        <taxon>Bacillati</taxon>
        <taxon>Bacillota</taxon>
        <taxon>Clostridia</taxon>
        <taxon>Candidatus Ornithomonoglobus</taxon>
    </lineage>
</organism>